<sequence>MSLIKNMFKIKSQNNFSMLLIVIVIILPLNSSGSIQETSFTVTGFSKNMLLSTDDNNWNHHVEPMIAVSDNGTLFVGWKNANTHNGP</sequence>
<protein>
    <submittedName>
        <fullName evidence="1">Uncharacterized protein</fullName>
    </submittedName>
</protein>
<dbReference type="AlphaFoldDB" id="A0A0F9P1A6"/>
<accession>A0A0F9P1A6</accession>
<organism evidence="1">
    <name type="scientific">marine sediment metagenome</name>
    <dbReference type="NCBI Taxonomy" id="412755"/>
    <lineage>
        <taxon>unclassified sequences</taxon>
        <taxon>metagenomes</taxon>
        <taxon>ecological metagenomes</taxon>
    </lineage>
</organism>
<comment type="caution">
    <text evidence="1">The sequence shown here is derived from an EMBL/GenBank/DDBJ whole genome shotgun (WGS) entry which is preliminary data.</text>
</comment>
<reference evidence="1" key="1">
    <citation type="journal article" date="2015" name="Nature">
        <title>Complex archaea that bridge the gap between prokaryotes and eukaryotes.</title>
        <authorList>
            <person name="Spang A."/>
            <person name="Saw J.H."/>
            <person name="Jorgensen S.L."/>
            <person name="Zaremba-Niedzwiedzka K."/>
            <person name="Martijn J."/>
            <person name="Lind A.E."/>
            <person name="van Eijk R."/>
            <person name="Schleper C."/>
            <person name="Guy L."/>
            <person name="Ettema T.J."/>
        </authorList>
    </citation>
    <scope>NUCLEOTIDE SEQUENCE</scope>
</reference>
<evidence type="ECO:0000313" key="1">
    <source>
        <dbReference type="EMBL" id="KKM94865.1"/>
    </source>
</evidence>
<proteinExistence type="predicted"/>
<dbReference type="EMBL" id="LAZR01006083">
    <property type="protein sequence ID" value="KKM94865.1"/>
    <property type="molecule type" value="Genomic_DNA"/>
</dbReference>
<gene>
    <name evidence="1" type="ORF">LCGC14_1193980</name>
</gene>
<name>A0A0F9P1A6_9ZZZZ</name>